<accession>A0A1Y2G3U5</accession>
<dbReference type="SUPFAM" id="SSF52047">
    <property type="entry name" value="RNI-like"/>
    <property type="match status" value="1"/>
</dbReference>
<proteinExistence type="predicted"/>
<name>A0A1Y2G3U5_9BASI</name>
<dbReference type="Proteomes" id="UP000193467">
    <property type="component" value="Unassembled WGS sequence"/>
</dbReference>
<evidence type="ECO:0000313" key="2">
    <source>
        <dbReference type="Proteomes" id="UP000193467"/>
    </source>
</evidence>
<dbReference type="InParanoid" id="A0A1Y2G3U5"/>
<reference evidence="1 2" key="1">
    <citation type="submission" date="2016-07" db="EMBL/GenBank/DDBJ databases">
        <title>Pervasive Adenine N6-methylation of Active Genes in Fungi.</title>
        <authorList>
            <consortium name="DOE Joint Genome Institute"/>
            <person name="Mondo S.J."/>
            <person name="Dannebaum R.O."/>
            <person name="Kuo R.C."/>
            <person name="Labutti K."/>
            <person name="Haridas S."/>
            <person name="Kuo A."/>
            <person name="Salamov A."/>
            <person name="Ahrendt S.R."/>
            <person name="Lipzen A."/>
            <person name="Sullivan W."/>
            <person name="Andreopoulos W.B."/>
            <person name="Clum A."/>
            <person name="Lindquist E."/>
            <person name="Daum C."/>
            <person name="Ramamoorthy G.K."/>
            <person name="Gryganskyi A."/>
            <person name="Culley D."/>
            <person name="Magnuson J.K."/>
            <person name="James T.Y."/>
            <person name="O'Malley M.A."/>
            <person name="Stajich J.E."/>
            <person name="Spatafora J.W."/>
            <person name="Visel A."/>
            <person name="Grigoriev I.V."/>
        </authorList>
    </citation>
    <scope>NUCLEOTIDE SEQUENCE [LARGE SCALE GENOMIC DNA]</scope>
    <source>
        <strain evidence="1 2">62-1032</strain>
    </source>
</reference>
<dbReference type="InterPro" id="IPR032675">
    <property type="entry name" value="LRR_dom_sf"/>
</dbReference>
<dbReference type="Gene3D" id="3.80.10.10">
    <property type="entry name" value="Ribonuclease Inhibitor"/>
    <property type="match status" value="1"/>
</dbReference>
<dbReference type="EMBL" id="MCGR01000001">
    <property type="protein sequence ID" value="ORY92614.1"/>
    <property type="molecule type" value="Genomic_DNA"/>
</dbReference>
<sequence length="292" mass="32483">MDSSASPLRNAPTVSLASLPPELLEQCINLALPPLSFKTFRRRYSILLNFSRVNRTWAELAQRALQRHVLLYTKDGARSFQAVKQQPGASGMVTKSLRVKEGMPDRGEPLSVSQMEALVQALPGMRTLQLAWEYGAAPRLDLGALLEKAQALEELVIDYYRFVPPTLASKALHLPSLRRLVISFPQDPCDVTSVLPAAQLPNLNSLVLVFGCDLPQERHPCLAAALVSHAPRLRSFTISFVNDCPPFALPLQVWRNFVVLQELSLDHNDDLTILPHLSSSLVVLRIRPPFNE</sequence>
<comment type="caution">
    <text evidence="1">The sequence shown here is derived from an EMBL/GenBank/DDBJ whole genome shotgun (WGS) entry which is preliminary data.</text>
</comment>
<evidence type="ECO:0008006" key="3">
    <source>
        <dbReference type="Google" id="ProtNLM"/>
    </source>
</evidence>
<dbReference type="OrthoDB" id="2526052at2759"/>
<keyword evidence="2" id="KW-1185">Reference proteome</keyword>
<evidence type="ECO:0000313" key="1">
    <source>
        <dbReference type="EMBL" id="ORY92614.1"/>
    </source>
</evidence>
<dbReference type="AlphaFoldDB" id="A0A1Y2G3U5"/>
<organism evidence="1 2">
    <name type="scientific">Leucosporidium creatinivorum</name>
    <dbReference type="NCBI Taxonomy" id="106004"/>
    <lineage>
        <taxon>Eukaryota</taxon>
        <taxon>Fungi</taxon>
        <taxon>Dikarya</taxon>
        <taxon>Basidiomycota</taxon>
        <taxon>Pucciniomycotina</taxon>
        <taxon>Microbotryomycetes</taxon>
        <taxon>Leucosporidiales</taxon>
        <taxon>Leucosporidium</taxon>
    </lineage>
</organism>
<gene>
    <name evidence="1" type="ORF">BCR35DRAFT_298082</name>
</gene>
<protein>
    <recommendedName>
        <fullName evidence="3">F-box domain-containing protein</fullName>
    </recommendedName>
</protein>